<dbReference type="EMBL" id="JABBXF010000209">
    <property type="protein sequence ID" value="NVK82641.1"/>
    <property type="molecule type" value="Genomic_DNA"/>
</dbReference>
<protein>
    <submittedName>
        <fullName evidence="1">Uncharacterized protein</fullName>
    </submittedName>
</protein>
<dbReference type="AlphaFoldDB" id="A0A7Y7BBQ4"/>
<feature type="non-terminal residue" evidence="1">
    <location>
        <position position="1"/>
    </location>
</feature>
<dbReference type="Proteomes" id="UP000587462">
    <property type="component" value="Unassembled WGS sequence"/>
</dbReference>
<keyword evidence="2" id="KW-1185">Reference proteome</keyword>
<evidence type="ECO:0000313" key="1">
    <source>
        <dbReference type="EMBL" id="NVK82641.1"/>
    </source>
</evidence>
<comment type="caution">
    <text evidence="1">The sequence shown here is derived from an EMBL/GenBank/DDBJ whole genome shotgun (WGS) entry which is preliminary data.</text>
</comment>
<accession>A0A7Y7BBQ4</accession>
<evidence type="ECO:0000313" key="2">
    <source>
        <dbReference type="Proteomes" id="UP000587462"/>
    </source>
</evidence>
<reference evidence="1 2" key="1">
    <citation type="submission" date="2020-04" db="EMBL/GenBank/DDBJ databases">
        <title>Draft Genome Sequence of Streptomyces morookaense DSM 40503, an 8-azaguanine-producing strain.</title>
        <authorList>
            <person name="Qi J."/>
            <person name="Gao J.-M."/>
        </authorList>
    </citation>
    <scope>NUCLEOTIDE SEQUENCE [LARGE SCALE GENOMIC DNA]</scope>
    <source>
        <strain evidence="1 2">DSM 40503</strain>
    </source>
</reference>
<name>A0A7Y7BBQ4_STRMO</name>
<proteinExistence type="predicted"/>
<sequence>LHDANEFAERVGLAAGYYHEGDTYISNTFKVVANAGMGNPHLTEDQVEHMSWGQVGADNPFTQVRDADYSSESFRHTGETAEQVWSKTAKDVEDSVKTGGATPLGMGIRTVSKIEDYG</sequence>
<organism evidence="1 2">
    <name type="scientific">Streptomyces morookaense</name>
    <name type="common">Streptoverticillium morookaense</name>
    <dbReference type="NCBI Taxonomy" id="1970"/>
    <lineage>
        <taxon>Bacteria</taxon>
        <taxon>Bacillati</taxon>
        <taxon>Actinomycetota</taxon>
        <taxon>Actinomycetes</taxon>
        <taxon>Kitasatosporales</taxon>
        <taxon>Streptomycetaceae</taxon>
        <taxon>Streptomyces</taxon>
    </lineage>
</organism>
<gene>
    <name evidence="1" type="ORF">HG542_34155</name>
</gene>